<evidence type="ECO:0000313" key="9">
    <source>
        <dbReference type="EMBL" id="GLV57874.1"/>
    </source>
</evidence>
<feature type="transmembrane region" description="Helical" evidence="7">
    <location>
        <begin position="398"/>
        <end position="420"/>
    </location>
</feature>
<feature type="transmembrane region" description="Helical" evidence="7">
    <location>
        <begin position="49"/>
        <end position="67"/>
    </location>
</feature>
<dbReference type="PROSITE" id="PS50850">
    <property type="entry name" value="MFS"/>
    <property type="match status" value="1"/>
</dbReference>
<keyword evidence="2" id="KW-0813">Transport</keyword>
<feature type="transmembrane region" description="Helical" evidence="7">
    <location>
        <begin position="432"/>
        <end position="454"/>
    </location>
</feature>
<feature type="transmembrane region" description="Helical" evidence="7">
    <location>
        <begin position="189"/>
        <end position="209"/>
    </location>
</feature>
<evidence type="ECO:0000256" key="2">
    <source>
        <dbReference type="ARBA" id="ARBA00022448"/>
    </source>
</evidence>
<dbReference type="Proteomes" id="UP001344906">
    <property type="component" value="Unassembled WGS sequence"/>
</dbReference>
<dbReference type="InterPro" id="IPR011701">
    <property type="entry name" value="MFS"/>
</dbReference>
<evidence type="ECO:0000256" key="4">
    <source>
        <dbReference type="ARBA" id="ARBA00022989"/>
    </source>
</evidence>
<evidence type="ECO:0000256" key="6">
    <source>
        <dbReference type="SAM" id="MobiDB-lite"/>
    </source>
</evidence>
<dbReference type="PANTHER" id="PTHR23501">
    <property type="entry name" value="MAJOR FACILITATOR SUPERFAMILY"/>
    <property type="match status" value="1"/>
</dbReference>
<feature type="transmembrane region" description="Helical" evidence="7">
    <location>
        <begin position="497"/>
        <end position="519"/>
    </location>
</feature>
<feature type="transmembrane region" description="Helical" evidence="7">
    <location>
        <begin position="158"/>
        <end position="177"/>
    </location>
</feature>
<feature type="domain" description="Major facilitator superfamily (MFS) profile" evidence="8">
    <location>
        <begin position="11"/>
        <end position="524"/>
    </location>
</feature>
<comment type="caution">
    <text evidence="9">The sequence shown here is derived from an EMBL/GenBank/DDBJ whole genome shotgun (WGS) entry which is preliminary data.</text>
</comment>
<comment type="subcellular location">
    <subcellularLocation>
        <location evidence="1">Cell membrane</location>
        <topology evidence="1">Multi-pass membrane protein</topology>
    </subcellularLocation>
</comment>
<keyword evidence="5 7" id="KW-0472">Membrane</keyword>
<feature type="transmembrane region" description="Helical" evidence="7">
    <location>
        <begin position="122"/>
        <end position="146"/>
    </location>
</feature>
<reference evidence="9 10" key="1">
    <citation type="submission" date="2023-02" db="EMBL/GenBank/DDBJ databases">
        <title>Dictyobacter halimunensis sp. nov., a new member of the class Ktedonobacteria from forest soil in a geothermal area.</title>
        <authorList>
            <person name="Rachmania M.K."/>
            <person name="Ningsih F."/>
            <person name="Sakai Y."/>
            <person name="Yabe S."/>
            <person name="Yokota A."/>
            <person name="Sjamsuridzal W."/>
        </authorList>
    </citation>
    <scope>NUCLEOTIDE SEQUENCE [LARGE SCALE GENOMIC DNA]</scope>
    <source>
        <strain evidence="9 10">S3.2.2.5</strain>
    </source>
</reference>
<accession>A0ABQ6FX96</accession>
<dbReference type="CDD" id="cd17321">
    <property type="entry name" value="MFS_MMR_MDR_like"/>
    <property type="match status" value="1"/>
</dbReference>
<evidence type="ECO:0000256" key="7">
    <source>
        <dbReference type="SAM" id="Phobius"/>
    </source>
</evidence>
<keyword evidence="3 7" id="KW-0812">Transmembrane</keyword>
<evidence type="ECO:0000256" key="5">
    <source>
        <dbReference type="ARBA" id="ARBA00023136"/>
    </source>
</evidence>
<proteinExistence type="predicted"/>
<keyword evidence="10" id="KW-1185">Reference proteome</keyword>
<protein>
    <submittedName>
        <fullName evidence="9">Triacylglyceride transporter</fullName>
    </submittedName>
</protein>
<dbReference type="InterPro" id="IPR036259">
    <property type="entry name" value="MFS_trans_sf"/>
</dbReference>
<feature type="transmembrane region" description="Helical" evidence="7">
    <location>
        <begin position="79"/>
        <end position="102"/>
    </location>
</feature>
<sequence length="565" mass="60481">MTSRRYVAPLALFAVCSAVFLTALDQTVVVTALPQVITDLRLPPMLLDRAAWVVSGYLLGYVIVMPLMGRVSDLYGRRLILTLCLGIFALGSLLCGPAPQLGEHVPLAFLQPLGIDTSYPGLVWLVMARFLQAIGGGAVVPVAMAVAADFYGFARRGIVLGLVGMVTEAGGMLGPLYGSFVVQRWNWPAIFYINLPLVALLLALILLFVPPSQRQQDLPAVGTRRIDWPGSLVLGASLLCLSLGLAQEAALFTATPGPAGATGNVHNNYALLAAAMVLLAVFIALEHFLARRGHWPVLDLALFHKATFSAAALTSFLIGSALIIAMVDIPIFFLTVYNQDSMQSGWALLHLTALIPVGALLGGWLCQRLTCRWTAIIGLLCAALGFWLMHLWPLTIDWTLITAGALSSGFGLGLVIAPLSTTAVNAVDSRQLGMASSVVTIARMIGMILGLAALTSWGLGRFRELVALFKAPASAPPLSPAYNALYFRYITDAAHTVYTSIFLAAGILCVLACLPALWLEGKQPRTPLDQQHADDTASANISIHHTDQPYVQESEASRSYGQRKK</sequence>
<dbReference type="EMBL" id="BSRI01000002">
    <property type="protein sequence ID" value="GLV57874.1"/>
    <property type="molecule type" value="Genomic_DNA"/>
</dbReference>
<feature type="transmembrane region" description="Helical" evidence="7">
    <location>
        <begin position="230"/>
        <end position="249"/>
    </location>
</feature>
<feature type="transmembrane region" description="Helical" evidence="7">
    <location>
        <begin position="373"/>
        <end position="392"/>
    </location>
</feature>
<organism evidence="9 10">
    <name type="scientific">Dictyobacter halimunensis</name>
    <dbReference type="NCBI Taxonomy" id="3026934"/>
    <lineage>
        <taxon>Bacteria</taxon>
        <taxon>Bacillati</taxon>
        <taxon>Chloroflexota</taxon>
        <taxon>Ktedonobacteria</taxon>
        <taxon>Ktedonobacterales</taxon>
        <taxon>Dictyobacteraceae</taxon>
        <taxon>Dictyobacter</taxon>
    </lineage>
</organism>
<feature type="transmembrane region" description="Helical" evidence="7">
    <location>
        <begin position="345"/>
        <end position="366"/>
    </location>
</feature>
<keyword evidence="4 7" id="KW-1133">Transmembrane helix</keyword>
<name>A0ABQ6FX96_9CHLR</name>
<dbReference type="RefSeq" id="WP_338253917.1">
    <property type="nucleotide sequence ID" value="NZ_BSRI01000002.1"/>
</dbReference>
<dbReference type="InterPro" id="IPR020846">
    <property type="entry name" value="MFS_dom"/>
</dbReference>
<dbReference type="Gene3D" id="1.20.1720.10">
    <property type="entry name" value="Multidrug resistance protein D"/>
    <property type="match status" value="1"/>
</dbReference>
<evidence type="ECO:0000256" key="3">
    <source>
        <dbReference type="ARBA" id="ARBA00022692"/>
    </source>
</evidence>
<evidence type="ECO:0000313" key="10">
    <source>
        <dbReference type="Proteomes" id="UP001344906"/>
    </source>
</evidence>
<dbReference type="PANTHER" id="PTHR23501:SF191">
    <property type="entry name" value="VACUOLAR BASIC AMINO ACID TRANSPORTER 4"/>
    <property type="match status" value="1"/>
</dbReference>
<dbReference type="Gene3D" id="1.20.1250.20">
    <property type="entry name" value="MFS general substrate transporter like domains"/>
    <property type="match status" value="1"/>
</dbReference>
<evidence type="ECO:0000259" key="8">
    <source>
        <dbReference type="PROSITE" id="PS50850"/>
    </source>
</evidence>
<feature type="region of interest" description="Disordered" evidence="6">
    <location>
        <begin position="528"/>
        <end position="565"/>
    </location>
</feature>
<dbReference type="Pfam" id="PF07690">
    <property type="entry name" value="MFS_1"/>
    <property type="match status" value="1"/>
</dbReference>
<gene>
    <name evidence="9" type="ORF">KDH_47090</name>
</gene>
<evidence type="ECO:0000256" key="1">
    <source>
        <dbReference type="ARBA" id="ARBA00004651"/>
    </source>
</evidence>
<feature type="transmembrane region" description="Helical" evidence="7">
    <location>
        <begin position="310"/>
        <end position="333"/>
    </location>
</feature>
<dbReference type="SUPFAM" id="SSF103473">
    <property type="entry name" value="MFS general substrate transporter"/>
    <property type="match status" value="1"/>
</dbReference>
<feature type="transmembrane region" description="Helical" evidence="7">
    <location>
        <begin position="269"/>
        <end position="289"/>
    </location>
</feature>